<dbReference type="EMBL" id="KI911141">
    <property type="protein sequence ID" value="ETS04553.1"/>
    <property type="molecule type" value="Genomic_DNA"/>
</dbReference>
<dbReference type="KEGG" id="trr:M419DRAFT_73568"/>
<gene>
    <name evidence="2" type="ORF">M419DRAFT_73568</name>
</gene>
<protein>
    <recommendedName>
        <fullName evidence="1">Protein kinase domain-containing protein</fullName>
    </recommendedName>
</protein>
<dbReference type="GO" id="GO:0005524">
    <property type="term" value="F:ATP binding"/>
    <property type="evidence" value="ECO:0007669"/>
    <property type="project" value="InterPro"/>
</dbReference>
<dbReference type="PANTHER" id="PTHR44305:SF24">
    <property type="entry name" value="TYROSINE-PROTEIN KINASE C03B1.5-RELATED"/>
    <property type="match status" value="1"/>
</dbReference>
<evidence type="ECO:0000259" key="1">
    <source>
        <dbReference type="PROSITE" id="PS50011"/>
    </source>
</evidence>
<proteinExistence type="predicted"/>
<dbReference type="InterPro" id="IPR000719">
    <property type="entry name" value="Prot_kinase_dom"/>
</dbReference>
<evidence type="ECO:0000313" key="3">
    <source>
        <dbReference type="Proteomes" id="UP000024376"/>
    </source>
</evidence>
<dbReference type="Gene3D" id="1.10.510.10">
    <property type="entry name" value="Transferase(Phosphotransferase) domain 1"/>
    <property type="match status" value="1"/>
</dbReference>
<dbReference type="OrthoDB" id="4062651at2759"/>
<reference evidence="3" key="1">
    <citation type="journal article" date="2013" name="Ind. Biotechnol.">
        <title>Comparative genomics analysis of Trichoderma reesei strains.</title>
        <authorList>
            <person name="Koike H."/>
            <person name="Aerts A."/>
            <person name="LaButti K."/>
            <person name="Grigoriev I.V."/>
            <person name="Baker S.E."/>
        </authorList>
    </citation>
    <scope>NUCLEOTIDE SEQUENCE [LARGE SCALE GENOMIC DNA]</scope>
    <source>
        <strain evidence="3">ATCC 56765 / BCRC 32924 / NRRL 11460 / Rut C-30</strain>
    </source>
</reference>
<dbReference type="SUPFAM" id="SSF56112">
    <property type="entry name" value="Protein kinase-like (PK-like)"/>
    <property type="match status" value="1"/>
</dbReference>
<organism evidence="2 3">
    <name type="scientific">Hypocrea jecorina (strain ATCC 56765 / BCRC 32924 / NRRL 11460 / Rut C-30)</name>
    <name type="common">Trichoderma reesei</name>
    <dbReference type="NCBI Taxonomy" id="1344414"/>
    <lineage>
        <taxon>Eukaryota</taxon>
        <taxon>Fungi</taxon>
        <taxon>Dikarya</taxon>
        <taxon>Ascomycota</taxon>
        <taxon>Pezizomycotina</taxon>
        <taxon>Sordariomycetes</taxon>
        <taxon>Hypocreomycetidae</taxon>
        <taxon>Hypocreales</taxon>
        <taxon>Hypocreaceae</taxon>
        <taxon>Trichoderma</taxon>
    </lineage>
</organism>
<dbReference type="PROSITE" id="PS50011">
    <property type="entry name" value="PROTEIN_KINASE_DOM"/>
    <property type="match status" value="1"/>
</dbReference>
<dbReference type="Proteomes" id="UP000024376">
    <property type="component" value="Unassembled WGS sequence"/>
</dbReference>
<dbReference type="GO" id="GO:0004672">
    <property type="term" value="F:protein kinase activity"/>
    <property type="evidence" value="ECO:0007669"/>
    <property type="project" value="InterPro"/>
</dbReference>
<dbReference type="HOGENOM" id="CLU_754515_0_0_1"/>
<name>A0A024SH06_HYPJR</name>
<accession>A0A024SH06</accession>
<sequence length="367" mass="42519">MASESIPNTSEFALLDRKEDGTWTAIRRTNPREKDLYIALPWSMFDVPIPNDPYAEEPEGELVTRPEVQSWVHVNSLVLKDTGVVYQILNHKNIVSIVDSIQANTGAEAATSAETDVEAPDYLVWDHCAHFDLSARLEALRESPDEAIKESFCWHVLISVLEAITYLHDGKRLVDEGGQRWWKAESTDWTPILHGKIEPQNVLFQKKRQGERHDPCKLADFRWAVALNHMICYEGEEEDELDEDGGSADSRFERLEESLSLNACVWKCQNPHEHSIDTELCSLGRLIYTMMTGEGREDEIYATYTGYFEREWVDRGQYSEQLETVVRFLLDRRHYLTRHAEVRIERVLPLTEVVMEYFREWQRVGGN</sequence>
<dbReference type="AlphaFoldDB" id="A0A024SH06"/>
<evidence type="ECO:0000313" key="2">
    <source>
        <dbReference type="EMBL" id="ETS04553.1"/>
    </source>
</evidence>
<dbReference type="PANTHER" id="PTHR44305">
    <property type="entry name" value="SI:DKEY-192D15.2-RELATED"/>
    <property type="match status" value="1"/>
</dbReference>
<dbReference type="InterPro" id="IPR053083">
    <property type="entry name" value="TF_kinase-domain_protein"/>
</dbReference>
<dbReference type="InterPro" id="IPR011009">
    <property type="entry name" value="Kinase-like_dom_sf"/>
</dbReference>
<feature type="domain" description="Protein kinase" evidence="1">
    <location>
        <begin position="12"/>
        <end position="358"/>
    </location>
</feature>